<dbReference type="EMBL" id="QNSB01000012">
    <property type="protein sequence ID" value="RBP69527.1"/>
    <property type="molecule type" value="Genomic_DNA"/>
</dbReference>
<name>A0A366IFV0_9MICO</name>
<keyword evidence="3" id="KW-1185">Reference proteome</keyword>
<protein>
    <submittedName>
        <fullName evidence="2">Uncharacterized protein</fullName>
    </submittedName>
</protein>
<organism evidence="2 3">
    <name type="scientific">Brevibacterium celere</name>
    <dbReference type="NCBI Taxonomy" id="225845"/>
    <lineage>
        <taxon>Bacteria</taxon>
        <taxon>Bacillati</taxon>
        <taxon>Actinomycetota</taxon>
        <taxon>Actinomycetes</taxon>
        <taxon>Micrococcales</taxon>
        <taxon>Brevibacteriaceae</taxon>
        <taxon>Brevibacterium</taxon>
    </lineage>
</organism>
<gene>
    <name evidence="2" type="ORF">DFO65_11261</name>
</gene>
<feature type="region of interest" description="Disordered" evidence="1">
    <location>
        <begin position="73"/>
        <end position="94"/>
    </location>
</feature>
<proteinExistence type="predicted"/>
<feature type="compositionally biased region" description="Polar residues" evidence="1">
    <location>
        <begin position="1"/>
        <end position="11"/>
    </location>
</feature>
<accession>A0A366IFV0</accession>
<sequence length="352" mass="38982">MASETPISVQSPLAGPTSKRELQAWRKRSRSFAEISDSAARVTQILNGINVPRSEPLVLRRGFSYSETPIAEYAGDDRKTPPREVRPPATRLMNGQGPALRLVLTAISLAQAQDRRPGTTFRNRWPVFPDSPREYGWCDFIASPATTTSNQTKHYITDRRKRKGQVNRALKTIQNAKLIQLPSDKSGRFQLLDETAGASRPHAELMPYSIPSKSEPTLVLPEGFIANGWLHILRDSEIALILMLSCGEGKLEGEDPGLIAIPSDTRLRHYGLGRESFSAAHPILRALGLLKQSGQPRNSAGRIVGFDPEDTHQLHRLQLIPEGFKSDAVEVAREVFGRKVLDSSSRHAGNFD</sequence>
<evidence type="ECO:0000313" key="2">
    <source>
        <dbReference type="EMBL" id="RBP69527.1"/>
    </source>
</evidence>
<dbReference type="Proteomes" id="UP000253509">
    <property type="component" value="Unassembled WGS sequence"/>
</dbReference>
<evidence type="ECO:0000313" key="3">
    <source>
        <dbReference type="Proteomes" id="UP000253509"/>
    </source>
</evidence>
<evidence type="ECO:0000256" key="1">
    <source>
        <dbReference type="SAM" id="MobiDB-lite"/>
    </source>
</evidence>
<dbReference type="AlphaFoldDB" id="A0A366IFV0"/>
<reference evidence="2 3" key="1">
    <citation type="submission" date="2018-06" db="EMBL/GenBank/DDBJ databases">
        <title>Freshwater and sediment microbial communities from various areas in North America, analyzing microbe dynamics in response to fracking.</title>
        <authorList>
            <person name="Lamendella R."/>
        </authorList>
    </citation>
    <scope>NUCLEOTIDE SEQUENCE [LARGE SCALE GENOMIC DNA]</scope>
    <source>
        <strain evidence="2 3">3b_TX</strain>
    </source>
</reference>
<comment type="caution">
    <text evidence="2">The sequence shown here is derived from an EMBL/GenBank/DDBJ whole genome shotgun (WGS) entry which is preliminary data.</text>
</comment>
<feature type="compositionally biased region" description="Basic and acidic residues" evidence="1">
    <location>
        <begin position="75"/>
        <end position="86"/>
    </location>
</feature>
<feature type="region of interest" description="Disordered" evidence="1">
    <location>
        <begin position="1"/>
        <end position="21"/>
    </location>
</feature>